<evidence type="ECO:0000256" key="4">
    <source>
        <dbReference type="ARBA" id="ARBA00022833"/>
    </source>
</evidence>
<dbReference type="Pfam" id="PF05699">
    <property type="entry name" value="Dimer_Tnp_hAT"/>
    <property type="match status" value="1"/>
</dbReference>
<protein>
    <recommendedName>
        <fullName evidence="7">HAT C-terminal dimerisation domain-containing protein</fullName>
    </recommendedName>
</protein>
<evidence type="ECO:0000256" key="6">
    <source>
        <dbReference type="SAM" id="MobiDB-lite"/>
    </source>
</evidence>
<dbReference type="GO" id="GO:0008270">
    <property type="term" value="F:zinc ion binding"/>
    <property type="evidence" value="ECO:0007669"/>
    <property type="project" value="UniProtKB-KW"/>
</dbReference>
<dbReference type="Proteomes" id="UP000219602">
    <property type="component" value="Chromosome 12"/>
</dbReference>
<dbReference type="GO" id="GO:0046983">
    <property type="term" value="F:protein dimerization activity"/>
    <property type="evidence" value="ECO:0007669"/>
    <property type="project" value="InterPro"/>
</dbReference>
<accession>A0A2H3G2N2</accession>
<dbReference type="GO" id="GO:0005634">
    <property type="term" value="C:nucleus"/>
    <property type="evidence" value="ECO:0007669"/>
    <property type="project" value="UniProtKB-SubCell"/>
</dbReference>
<evidence type="ECO:0000313" key="9">
    <source>
        <dbReference type="Proteomes" id="UP000219602"/>
    </source>
</evidence>
<dbReference type="Gene3D" id="2.60.120.260">
    <property type="entry name" value="Galactose-binding domain-like"/>
    <property type="match status" value="1"/>
</dbReference>
<dbReference type="PANTHER" id="PTHR46481:SF10">
    <property type="entry name" value="ZINC FINGER BED DOMAIN-CONTAINING PROTEIN 39"/>
    <property type="match status" value="1"/>
</dbReference>
<evidence type="ECO:0000256" key="2">
    <source>
        <dbReference type="ARBA" id="ARBA00022723"/>
    </source>
</evidence>
<evidence type="ECO:0000259" key="7">
    <source>
        <dbReference type="Pfam" id="PF05699"/>
    </source>
</evidence>
<feature type="region of interest" description="Disordered" evidence="6">
    <location>
        <begin position="250"/>
        <end position="270"/>
    </location>
</feature>
<sequence length="713" mass="80750">MTAQQQSLETLLGISSQRKSLKQQLDAASIKAESGRTTLADLPTVQIGCKRYIPEEYIANKNRKGRRSWIQAYGFFLTEVSPDLRTLQTYWACSKCDERGKSSLFVATNTTSPIEHLRRSHMMTEADGNAETRWNSTFMMIQRAIRKREQIDHFITYLDTKAAEPRQRVPVQDHLSQQDWLLLAEIQSLLKPLYEITMRCQGWAKEGRYGALWEVMIGMEYLLNFFEEQKLIFSPPDGTADELQIARASATTRCSPPRADQGRGREKHLPQHTRDEYTGAFSQAESLDDDHRRCIQISINNCWSKLDEYYSLLGQSPLYPAAVILHPRWNVSWLEANWTSHEQLVWLRDAKNSVREFFEQQYPRKEQSEAARTMIGKAIRQDEPSQFDQWMQSYDRYMMEEEDELGVYMRQGPVRRENLNPILWWKEHQEEYPRLSKFALDILAIPAMSVDPERTFSVTKLTISSQRHSLSPEIIEEIQCLRNWLGHQAITVGEVVSFGGDLMGWDGGEAYTPELDLLELKSALVLADTTTTDGVESTTKTLADTATTTQAESTTTTAAAACAETQLFINPGFDDSPSGIAPWTSNANLIQSQAQSGTNALSAVFSNGQPDYYFKQTLQNLNGDYEFSYYYRVVSVSPGADYVCNIELKVGDTSKFGAMYDSAGGWRSDSVSFSIAGGAIAQADVQLILTCYGEFVRIEVNIDTLAFTRVCSA</sequence>
<keyword evidence="2" id="KW-0479">Metal-binding</keyword>
<evidence type="ECO:0000256" key="5">
    <source>
        <dbReference type="ARBA" id="ARBA00023242"/>
    </source>
</evidence>
<evidence type="ECO:0000313" key="8">
    <source>
        <dbReference type="EMBL" id="PCD24656.1"/>
    </source>
</evidence>
<comment type="caution">
    <text evidence="8">The sequence shown here is derived from an EMBL/GenBank/DDBJ whole genome shotgun (WGS) entry which is preliminary data.</text>
</comment>
<dbReference type="EMBL" id="MABQ02000010">
    <property type="protein sequence ID" value="PCD24656.1"/>
    <property type="molecule type" value="Genomic_DNA"/>
</dbReference>
<feature type="compositionally biased region" description="Basic and acidic residues" evidence="6">
    <location>
        <begin position="260"/>
        <end position="270"/>
    </location>
</feature>
<dbReference type="InterPro" id="IPR008906">
    <property type="entry name" value="HATC_C_dom"/>
</dbReference>
<dbReference type="InterPro" id="IPR052035">
    <property type="entry name" value="ZnF_BED_domain_contain"/>
</dbReference>
<proteinExistence type="predicted"/>
<gene>
    <name evidence="8" type="ORF">AU210_013773</name>
</gene>
<organism evidence="8 9">
    <name type="scientific">Fusarium oxysporum f. sp. radicis-cucumerinum</name>
    <dbReference type="NCBI Taxonomy" id="327505"/>
    <lineage>
        <taxon>Eukaryota</taxon>
        <taxon>Fungi</taxon>
        <taxon>Dikarya</taxon>
        <taxon>Ascomycota</taxon>
        <taxon>Pezizomycotina</taxon>
        <taxon>Sordariomycetes</taxon>
        <taxon>Hypocreomycetidae</taxon>
        <taxon>Hypocreales</taxon>
        <taxon>Nectriaceae</taxon>
        <taxon>Fusarium</taxon>
        <taxon>Fusarium oxysporum species complex</taxon>
    </lineage>
</organism>
<name>A0A2H3G2N2_FUSOX</name>
<keyword evidence="3" id="KW-0863">Zinc-finger</keyword>
<dbReference type="SUPFAM" id="SSF53098">
    <property type="entry name" value="Ribonuclease H-like"/>
    <property type="match status" value="1"/>
</dbReference>
<dbReference type="InterPro" id="IPR012337">
    <property type="entry name" value="RNaseH-like_sf"/>
</dbReference>
<dbReference type="AlphaFoldDB" id="A0A2H3G2N2"/>
<keyword evidence="5" id="KW-0539">Nucleus</keyword>
<evidence type="ECO:0000256" key="1">
    <source>
        <dbReference type="ARBA" id="ARBA00004123"/>
    </source>
</evidence>
<reference evidence="8 9" key="1">
    <citation type="journal article" date="2016" name="Environ. Microbiol.">
        <title>Effector profiles distinguish formae speciales of Fusarium oxysporum.</title>
        <authorList>
            <person name="van Dam P."/>
            <person name="Fokkens L."/>
            <person name="Schmidt S.M."/>
            <person name="Linmans J.H."/>
            <person name="Kistler H.C."/>
            <person name="Ma L.J."/>
            <person name="Rep M."/>
        </authorList>
    </citation>
    <scope>NUCLEOTIDE SEQUENCE [LARGE SCALE GENOMIC DNA]</scope>
    <source>
        <strain evidence="8 9">Forc016</strain>
    </source>
</reference>
<reference evidence="8 9" key="2">
    <citation type="journal article" date="2017" name="Sci. Rep.">
        <title>A mobile pathogenicity chromosome in Fusarium oxysporum for infection of multiple cucurbit species.</title>
        <authorList>
            <person name="van Dam P."/>
            <person name="Fokkens L."/>
            <person name="Ayukawa Y."/>
            <person name="van der Gragt M."/>
            <person name="Ter Horst A."/>
            <person name="Brankovics B."/>
            <person name="Houterman P.M."/>
            <person name="Arie T."/>
            <person name="Rep M."/>
        </authorList>
    </citation>
    <scope>NUCLEOTIDE SEQUENCE [LARGE SCALE GENOMIC DNA]</scope>
    <source>
        <strain evidence="8 9">Forc016</strain>
    </source>
</reference>
<evidence type="ECO:0000256" key="3">
    <source>
        <dbReference type="ARBA" id="ARBA00022771"/>
    </source>
</evidence>
<feature type="domain" description="HAT C-terminal dimerisation" evidence="7">
    <location>
        <begin position="404"/>
        <end position="485"/>
    </location>
</feature>
<comment type="subcellular location">
    <subcellularLocation>
        <location evidence="1">Nucleus</location>
    </subcellularLocation>
</comment>
<keyword evidence="4" id="KW-0862">Zinc</keyword>
<dbReference type="PANTHER" id="PTHR46481">
    <property type="entry name" value="ZINC FINGER BED DOMAIN-CONTAINING PROTEIN 4"/>
    <property type="match status" value="1"/>
</dbReference>